<organism evidence="3 4">
    <name type="scientific">Alcaligenes faecalis</name>
    <dbReference type="NCBI Taxonomy" id="511"/>
    <lineage>
        <taxon>Bacteria</taxon>
        <taxon>Pseudomonadati</taxon>
        <taxon>Pseudomonadota</taxon>
        <taxon>Betaproteobacteria</taxon>
        <taxon>Burkholderiales</taxon>
        <taxon>Alcaligenaceae</taxon>
        <taxon>Alcaligenes</taxon>
    </lineage>
</organism>
<dbReference type="PANTHER" id="PTHR12526:SF630">
    <property type="entry name" value="GLYCOSYLTRANSFERASE"/>
    <property type="match status" value="1"/>
</dbReference>
<dbReference type="InterPro" id="IPR028098">
    <property type="entry name" value="Glyco_trans_4-like_N"/>
</dbReference>
<proteinExistence type="predicted"/>
<dbReference type="PANTHER" id="PTHR12526">
    <property type="entry name" value="GLYCOSYLTRANSFERASE"/>
    <property type="match status" value="1"/>
</dbReference>
<feature type="domain" description="Glycosyl transferase family 1" evidence="1">
    <location>
        <begin position="178"/>
        <end position="340"/>
    </location>
</feature>
<dbReference type="AlphaFoldDB" id="A0AB33CWY0"/>
<reference evidence="3 4" key="1">
    <citation type="submission" date="2017-05" db="EMBL/GenBank/DDBJ databases">
        <authorList>
            <person name="Qiu J.G."/>
            <person name="He J."/>
        </authorList>
    </citation>
    <scope>NUCLEOTIDE SEQUENCE [LARGE SCALE GENOMIC DNA]</scope>
    <source>
        <strain evidence="3 4">JQ135</strain>
    </source>
</reference>
<evidence type="ECO:0000259" key="1">
    <source>
        <dbReference type="Pfam" id="PF00534"/>
    </source>
</evidence>
<feature type="domain" description="Glycosyltransferase subfamily 4-like N-terminal" evidence="2">
    <location>
        <begin position="13"/>
        <end position="165"/>
    </location>
</feature>
<sequence length="361" mass="39668">MKILLVSTGLALGGAERQIVDLADRLVRRGHKVAIAYMVGEVEVLPHSSVELFPLKVAKSILGGVRGGFRLSRLVRSWKPDVVHSHMVHANLLARLVRLICPVRRLICTAHNTNEGGRAVSWAYRLTDFLADVTTNVSREAVEAFERNGAVPKGKMLTVHNGIDVRLFSNQPAMRSASRRRLYPNTARRLLLAVGRLATQKNYEGLLRTFAQFSKQHEDVDLWIAGDGPLRDPLQQQVQDAGLQERVIFLGSRSDVPDLMRAADIFVLASHFEGFGLVVAEAMASGTPVVATDSGGVAEVMAGIGFLVPVDDEPALEKALHDAFCLPLEQRAALVAAGRRRAEELDIEATVDHWLQLYKEP</sequence>
<evidence type="ECO:0000313" key="3">
    <source>
        <dbReference type="EMBL" id="ASR90931.1"/>
    </source>
</evidence>
<dbReference type="Proteomes" id="UP000214561">
    <property type="component" value="Chromosome"/>
</dbReference>
<dbReference type="GO" id="GO:0016757">
    <property type="term" value="F:glycosyltransferase activity"/>
    <property type="evidence" value="ECO:0007669"/>
    <property type="project" value="InterPro"/>
</dbReference>
<dbReference type="InterPro" id="IPR001296">
    <property type="entry name" value="Glyco_trans_1"/>
</dbReference>
<dbReference type="Gene3D" id="3.40.50.2000">
    <property type="entry name" value="Glycogen Phosphorylase B"/>
    <property type="match status" value="2"/>
</dbReference>
<evidence type="ECO:0008006" key="5">
    <source>
        <dbReference type="Google" id="ProtNLM"/>
    </source>
</evidence>
<accession>A0AB33CWY0</accession>
<dbReference type="EMBL" id="CP021641">
    <property type="protein sequence ID" value="ASR90931.1"/>
    <property type="molecule type" value="Genomic_DNA"/>
</dbReference>
<gene>
    <name evidence="3" type="ORF">AFA_16555</name>
</gene>
<protein>
    <recommendedName>
        <fullName evidence="5">Glycosyltransferase</fullName>
    </recommendedName>
</protein>
<name>A0AB33CWY0_ALCFA</name>
<dbReference type="RefSeq" id="WP_094197887.1">
    <property type="nucleotide sequence ID" value="NZ_CP021641.1"/>
</dbReference>
<dbReference type="SUPFAM" id="SSF53756">
    <property type="entry name" value="UDP-Glycosyltransferase/glycogen phosphorylase"/>
    <property type="match status" value="1"/>
</dbReference>
<dbReference type="Pfam" id="PF00534">
    <property type="entry name" value="Glycos_transf_1"/>
    <property type="match status" value="1"/>
</dbReference>
<dbReference type="KEGG" id="afq:AFA_16555"/>
<dbReference type="Pfam" id="PF13439">
    <property type="entry name" value="Glyco_transf_4"/>
    <property type="match status" value="1"/>
</dbReference>
<evidence type="ECO:0000259" key="2">
    <source>
        <dbReference type="Pfam" id="PF13439"/>
    </source>
</evidence>
<evidence type="ECO:0000313" key="4">
    <source>
        <dbReference type="Proteomes" id="UP000214561"/>
    </source>
</evidence>